<feature type="compositionally biased region" description="Low complexity" evidence="1">
    <location>
        <begin position="59"/>
        <end position="74"/>
    </location>
</feature>
<organism evidence="2 3">
    <name type="scientific">Rangifer tarandus platyrhynchus</name>
    <name type="common">Svalbard reindeer</name>
    <dbReference type="NCBI Taxonomy" id="3082113"/>
    <lineage>
        <taxon>Eukaryota</taxon>
        <taxon>Metazoa</taxon>
        <taxon>Chordata</taxon>
        <taxon>Craniata</taxon>
        <taxon>Vertebrata</taxon>
        <taxon>Euteleostomi</taxon>
        <taxon>Mammalia</taxon>
        <taxon>Eutheria</taxon>
        <taxon>Laurasiatheria</taxon>
        <taxon>Artiodactyla</taxon>
        <taxon>Ruminantia</taxon>
        <taxon>Pecora</taxon>
        <taxon>Cervidae</taxon>
        <taxon>Odocoileinae</taxon>
        <taxon>Rangifer</taxon>
    </lineage>
</organism>
<feature type="region of interest" description="Disordered" evidence="1">
    <location>
        <begin position="86"/>
        <end position="117"/>
    </location>
</feature>
<evidence type="ECO:0000313" key="3">
    <source>
        <dbReference type="Proteomes" id="UP001176941"/>
    </source>
</evidence>
<keyword evidence="3" id="KW-1185">Reference proteome</keyword>
<proteinExistence type="predicted"/>
<evidence type="ECO:0000313" key="2">
    <source>
        <dbReference type="EMBL" id="CAI9151154.1"/>
    </source>
</evidence>
<accession>A0ABN8XU58</accession>
<evidence type="ECO:0000256" key="1">
    <source>
        <dbReference type="SAM" id="MobiDB-lite"/>
    </source>
</evidence>
<feature type="region of interest" description="Disordered" evidence="1">
    <location>
        <begin position="1"/>
        <end position="74"/>
    </location>
</feature>
<reference evidence="2" key="1">
    <citation type="submission" date="2023-04" db="EMBL/GenBank/DDBJ databases">
        <authorList>
            <consortium name="ELIXIR-Norway"/>
        </authorList>
    </citation>
    <scope>NUCLEOTIDE SEQUENCE [LARGE SCALE GENOMIC DNA]</scope>
</reference>
<gene>
    <name evidence="2" type="ORF">MRATA1EN1_LOCUS116</name>
</gene>
<sequence length="139" mass="14722">MNSGPLGQARRGEGEPDSEAETLHNSHFRRLHCSTLDPQPKTRSRRLGQKAAQVPGSLRGPVAAARGAPRPAPVRACGVGAFRLVRPESGRGGREGAVVSRQRGQHDTVACPTTPRWEGHGVLRSSLLLLPQLGSRSGG</sequence>
<protein>
    <submittedName>
        <fullName evidence="2">Uncharacterized protein</fullName>
    </submittedName>
</protein>
<name>A0ABN8XU58_RANTA</name>
<dbReference type="Proteomes" id="UP001176941">
    <property type="component" value="Chromosome 1"/>
</dbReference>
<dbReference type="EMBL" id="OX459937">
    <property type="protein sequence ID" value="CAI9151154.1"/>
    <property type="molecule type" value="Genomic_DNA"/>
</dbReference>